<dbReference type="Proteomes" id="UP001283361">
    <property type="component" value="Unassembled WGS sequence"/>
</dbReference>
<comment type="caution">
    <text evidence="1">The sequence shown here is derived from an EMBL/GenBank/DDBJ whole genome shotgun (WGS) entry which is preliminary data.</text>
</comment>
<evidence type="ECO:0000313" key="1">
    <source>
        <dbReference type="EMBL" id="KAK3729784.1"/>
    </source>
</evidence>
<proteinExistence type="predicted"/>
<reference evidence="1" key="1">
    <citation type="journal article" date="2023" name="G3 (Bethesda)">
        <title>A reference genome for the long-term kleptoplast-retaining sea slug Elysia crispata morphotype clarki.</title>
        <authorList>
            <person name="Eastman K.E."/>
            <person name="Pendleton A.L."/>
            <person name="Shaikh M.A."/>
            <person name="Suttiyut T."/>
            <person name="Ogas R."/>
            <person name="Tomko P."/>
            <person name="Gavelis G."/>
            <person name="Widhalm J.R."/>
            <person name="Wisecaver J.H."/>
        </authorList>
    </citation>
    <scope>NUCLEOTIDE SEQUENCE</scope>
    <source>
        <strain evidence="1">ECLA1</strain>
    </source>
</reference>
<organism evidence="1 2">
    <name type="scientific">Elysia crispata</name>
    <name type="common">lettuce slug</name>
    <dbReference type="NCBI Taxonomy" id="231223"/>
    <lineage>
        <taxon>Eukaryota</taxon>
        <taxon>Metazoa</taxon>
        <taxon>Spiralia</taxon>
        <taxon>Lophotrochozoa</taxon>
        <taxon>Mollusca</taxon>
        <taxon>Gastropoda</taxon>
        <taxon>Heterobranchia</taxon>
        <taxon>Euthyneura</taxon>
        <taxon>Panpulmonata</taxon>
        <taxon>Sacoglossa</taxon>
        <taxon>Placobranchoidea</taxon>
        <taxon>Plakobranchidae</taxon>
        <taxon>Elysia</taxon>
    </lineage>
</organism>
<dbReference type="AlphaFoldDB" id="A0AAE0Y2P7"/>
<keyword evidence="2" id="KW-1185">Reference proteome</keyword>
<protein>
    <submittedName>
        <fullName evidence="1">Uncharacterized protein</fullName>
    </submittedName>
</protein>
<dbReference type="EMBL" id="JAWDGP010007114">
    <property type="protein sequence ID" value="KAK3729784.1"/>
    <property type="molecule type" value="Genomic_DNA"/>
</dbReference>
<evidence type="ECO:0000313" key="2">
    <source>
        <dbReference type="Proteomes" id="UP001283361"/>
    </source>
</evidence>
<accession>A0AAE0Y2P7</accession>
<sequence length="104" mass="11354">MDIDDKLVQLPECTLHHQVYCCDALEQTGKPQKAPVVCQIVQGVQESDFCIWCAGTIGMKGCGSGVKTSPVIQNSLTRGENGLVEEGKQVWESPKRFAKDSLDT</sequence>
<gene>
    <name evidence="1" type="ORF">RRG08_022097</name>
</gene>
<name>A0AAE0Y2P7_9GAST</name>